<evidence type="ECO:0000256" key="1">
    <source>
        <dbReference type="SAM" id="MobiDB-lite"/>
    </source>
</evidence>
<evidence type="ECO:0000313" key="2">
    <source>
        <dbReference type="EMBL" id="CAD9122658.1"/>
    </source>
</evidence>
<dbReference type="EMBL" id="HBGE01030008">
    <property type="protein sequence ID" value="CAD9122658.1"/>
    <property type="molecule type" value="Transcribed_RNA"/>
</dbReference>
<organism evidence="2">
    <name type="scientific">Alexandrium catenella</name>
    <name type="common">Red tide dinoflagellate</name>
    <name type="synonym">Gonyaulax catenella</name>
    <dbReference type="NCBI Taxonomy" id="2925"/>
    <lineage>
        <taxon>Eukaryota</taxon>
        <taxon>Sar</taxon>
        <taxon>Alveolata</taxon>
        <taxon>Dinophyceae</taxon>
        <taxon>Gonyaulacales</taxon>
        <taxon>Pyrocystaceae</taxon>
        <taxon>Alexandrium</taxon>
    </lineage>
</organism>
<name>A0A7S1M5M7_ALECA</name>
<protein>
    <submittedName>
        <fullName evidence="2">Uncharacterized protein</fullName>
    </submittedName>
</protein>
<accession>A0A7S1M5M7</accession>
<gene>
    <name evidence="2" type="ORF">ACAT0790_LOCUS18058</name>
</gene>
<dbReference type="AlphaFoldDB" id="A0A7S1M5M7"/>
<feature type="region of interest" description="Disordered" evidence="1">
    <location>
        <begin position="43"/>
        <end position="70"/>
    </location>
</feature>
<sequence length="266" mass="29221">MAEALALQPFLGPAPELDLAELRRRASEVEAVLRLACQVPVPESDVDQDSVRSDAADEATAGLEDEAGQQGRGRLTLLGDQVRSLVGMLQPEQAITREQAEAAQSVAEGMSASLAELREAQADEENPDPCVAVLGQWVCDKGDCSLFQDHRTNRLTYEEPLGNGSRLHGFLTKLNGFREEGVAMAWEADLSILDEDEDPWYGPSCGEQPESVGDIQVRYRVGSRLETRIRVDGEDDDWQPPQDWRRQRLSSIPAVDSAEDVFVFGA</sequence>
<reference evidence="2" key="1">
    <citation type="submission" date="2021-01" db="EMBL/GenBank/DDBJ databases">
        <authorList>
            <person name="Corre E."/>
            <person name="Pelletier E."/>
            <person name="Niang G."/>
            <person name="Scheremetjew M."/>
            <person name="Finn R."/>
            <person name="Kale V."/>
            <person name="Holt S."/>
            <person name="Cochrane G."/>
            <person name="Meng A."/>
            <person name="Brown T."/>
            <person name="Cohen L."/>
        </authorList>
    </citation>
    <scope>NUCLEOTIDE SEQUENCE</scope>
    <source>
        <strain evidence="2">OF101</strain>
    </source>
</reference>
<proteinExistence type="predicted"/>